<gene>
    <name evidence="2" type="ORF">PHLGIDRAFT_68360</name>
</gene>
<evidence type="ECO:0000313" key="2">
    <source>
        <dbReference type="EMBL" id="KIP09047.1"/>
    </source>
</evidence>
<name>A0A0C3SAA7_PHLG1</name>
<keyword evidence="3" id="KW-1185">Reference proteome</keyword>
<sequence length="400" mass="42603">MILDKDPLPGDLTPEDAPPAYEYARSSSSFAPPVPEKGAGPSTPRPAPVPSPSSSSFPSITKKSASKGKGRWFPFGQSKATKEVKATVHNLVRDVVRVPDAAGISVLRNCEEACAAHGLSFAAVLQEPAIEGHSALYWAVIKRPRDAPGAGGVELVEAMLAMAAPLAPAAVSEVRLACLQASDQALFQRLRHTPAFSPLSGTDEILLGADVPPDDVAVEEPAGSQGEFAVRVRVAQFQKRMRVSKQVRLEFIARGRMWCLRFVAADVADGHYAQGTWFVSLSLMENSPPTWVDCRVLIRDTARAPHSPPGKSRSARRGPSEPRDKGAIELLLKTARDQLAPPPPRGYDPDALLGLTAPLDKTPAGHSLQFDGCSFVATDGSLAATLEARLAKPDSDCIIC</sequence>
<feature type="region of interest" description="Disordered" evidence="1">
    <location>
        <begin position="1"/>
        <end position="74"/>
    </location>
</feature>
<dbReference type="OrthoDB" id="2959034at2759"/>
<dbReference type="HOGENOM" id="CLU_026023_0_0_1"/>
<evidence type="ECO:0000256" key="1">
    <source>
        <dbReference type="SAM" id="MobiDB-lite"/>
    </source>
</evidence>
<proteinExistence type="predicted"/>
<evidence type="ECO:0000313" key="3">
    <source>
        <dbReference type="Proteomes" id="UP000053257"/>
    </source>
</evidence>
<feature type="region of interest" description="Disordered" evidence="1">
    <location>
        <begin position="302"/>
        <end position="323"/>
    </location>
</feature>
<reference evidence="2 3" key="1">
    <citation type="journal article" date="2014" name="PLoS Genet.">
        <title>Analysis of the Phlebiopsis gigantea genome, transcriptome and secretome provides insight into its pioneer colonization strategies of wood.</title>
        <authorList>
            <person name="Hori C."/>
            <person name="Ishida T."/>
            <person name="Igarashi K."/>
            <person name="Samejima M."/>
            <person name="Suzuki H."/>
            <person name="Master E."/>
            <person name="Ferreira P."/>
            <person name="Ruiz-Duenas F.J."/>
            <person name="Held B."/>
            <person name="Canessa P."/>
            <person name="Larrondo L.F."/>
            <person name="Schmoll M."/>
            <person name="Druzhinina I.S."/>
            <person name="Kubicek C.P."/>
            <person name="Gaskell J.A."/>
            <person name="Kersten P."/>
            <person name="St John F."/>
            <person name="Glasner J."/>
            <person name="Sabat G."/>
            <person name="Splinter BonDurant S."/>
            <person name="Syed K."/>
            <person name="Yadav J."/>
            <person name="Mgbeahuruike A.C."/>
            <person name="Kovalchuk A."/>
            <person name="Asiegbu F.O."/>
            <person name="Lackner G."/>
            <person name="Hoffmeister D."/>
            <person name="Rencoret J."/>
            <person name="Gutierrez A."/>
            <person name="Sun H."/>
            <person name="Lindquist E."/>
            <person name="Barry K."/>
            <person name="Riley R."/>
            <person name="Grigoriev I.V."/>
            <person name="Henrissat B."/>
            <person name="Kues U."/>
            <person name="Berka R.M."/>
            <person name="Martinez A.T."/>
            <person name="Covert S.F."/>
            <person name="Blanchette R.A."/>
            <person name="Cullen D."/>
        </authorList>
    </citation>
    <scope>NUCLEOTIDE SEQUENCE [LARGE SCALE GENOMIC DNA]</scope>
    <source>
        <strain evidence="2 3">11061_1 CR5-6</strain>
    </source>
</reference>
<dbReference type="AlphaFoldDB" id="A0A0C3SAA7"/>
<organism evidence="2 3">
    <name type="scientific">Phlebiopsis gigantea (strain 11061_1 CR5-6)</name>
    <name type="common">White-rot fungus</name>
    <name type="synonym">Peniophora gigantea</name>
    <dbReference type="NCBI Taxonomy" id="745531"/>
    <lineage>
        <taxon>Eukaryota</taxon>
        <taxon>Fungi</taxon>
        <taxon>Dikarya</taxon>
        <taxon>Basidiomycota</taxon>
        <taxon>Agaricomycotina</taxon>
        <taxon>Agaricomycetes</taxon>
        <taxon>Polyporales</taxon>
        <taxon>Phanerochaetaceae</taxon>
        <taxon>Phlebiopsis</taxon>
    </lineage>
</organism>
<dbReference type="Proteomes" id="UP000053257">
    <property type="component" value="Unassembled WGS sequence"/>
</dbReference>
<dbReference type="EMBL" id="KN840471">
    <property type="protein sequence ID" value="KIP09047.1"/>
    <property type="molecule type" value="Genomic_DNA"/>
</dbReference>
<accession>A0A0C3SAA7</accession>
<protein>
    <submittedName>
        <fullName evidence="2">Uncharacterized protein</fullName>
    </submittedName>
</protein>